<dbReference type="OrthoDB" id="8922241at2759"/>
<dbReference type="InParanoid" id="A0A2J7QPR9"/>
<proteinExistence type="inferred from homology"/>
<evidence type="ECO:0000256" key="10">
    <source>
        <dbReference type="ARBA" id="ARBA00023242"/>
    </source>
</evidence>
<dbReference type="Proteomes" id="UP000235965">
    <property type="component" value="Unassembled WGS sequence"/>
</dbReference>
<evidence type="ECO:0000313" key="15">
    <source>
        <dbReference type="Proteomes" id="UP000235965"/>
    </source>
</evidence>
<evidence type="ECO:0000256" key="6">
    <source>
        <dbReference type="ARBA" id="ARBA00022771"/>
    </source>
</evidence>
<feature type="domain" description="C2H2-type" evidence="13">
    <location>
        <begin position="1015"/>
        <end position="1042"/>
    </location>
</feature>
<comment type="subcellular location">
    <subcellularLocation>
        <location evidence="2">Nucleus</location>
    </subcellularLocation>
</comment>
<evidence type="ECO:0000313" key="14">
    <source>
        <dbReference type="EMBL" id="PNF30587.1"/>
    </source>
</evidence>
<feature type="domain" description="C2H2-type" evidence="13">
    <location>
        <begin position="931"/>
        <end position="958"/>
    </location>
</feature>
<comment type="caution">
    <text evidence="14">The sequence shown here is derived from an EMBL/GenBank/DDBJ whole genome shotgun (WGS) entry which is preliminary data.</text>
</comment>
<evidence type="ECO:0000256" key="8">
    <source>
        <dbReference type="ARBA" id="ARBA00023015"/>
    </source>
</evidence>
<evidence type="ECO:0000256" key="3">
    <source>
        <dbReference type="ARBA" id="ARBA00006991"/>
    </source>
</evidence>
<feature type="domain" description="C2H2-type" evidence="13">
    <location>
        <begin position="450"/>
        <end position="477"/>
    </location>
</feature>
<feature type="domain" description="C2H2-type" evidence="13">
    <location>
        <begin position="234"/>
        <end position="262"/>
    </location>
</feature>
<keyword evidence="5" id="KW-0677">Repeat</keyword>
<keyword evidence="8" id="KW-0805">Transcription regulation</keyword>
<keyword evidence="7" id="KW-0862">Zinc</keyword>
<feature type="compositionally biased region" description="Acidic residues" evidence="12">
    <location>
        <begin position="147"/>
        <end position="156"/>
    </location>
</feature>
<dbReference type="InterPro" id="IPR036236">
    <property type="entry name" value="Znf_C2H2_sf"/>
</dbReference>
<keyword evidence="15" id="KW-1185">Reference proteome</keyword>
<evidence type="ECO:0000259" key="13">
    <source>
        <dbReference type="PROSITE" id="PS50157"/>
    </source>
</evidence>
<dbReference type="GO" id="GO:0000977">
    <property type="term" value="F:RNA polymerase II transcription regulatory region sequence-specific DNA binding"/>
    <property type="evidence" value="ECO:0007669"/>
    <property type="project" value="TreeGrafter"/>
</dbReference>
<comment type="similarity">
    <text evidence="3">Belongs to the krueppel C2H2-type zinc-finger protein family.</text>
</comment>
<feature type="domain" description="C2H2-type" evidence="13">
    <location>
        <begin position="987"/>
        <end position="1014"/>
    </location>
</feature>
<feature type="domain" description="C2H2-type" evidence="13">
    <location>
        <begin position="261"/>
        <end position="288"/>
    </location>
</feature>
<dbReference type="AlphaFoldDB" id="A0A2J7QPR9"/>
<dbReference type="InterPro" id="IPR013087">
    <property type="entry name" value="Znf_C2H2_type"/>
</dbReference>
<dbReference type="SMART" id="SM00355">
    <property type="entry name" value="ZnF_C2H2"/>
    <property type="match status" value="19"/>
</dbReference>
<dbReference type="PROSITE" id="PS00028">
    <property type="entry name" value="ZINC_FINGER_C2H2_1"/>
    <property type="match status" value="16"/>
</dbReference>
<dbReference type="Gene3D" id="3.30.160.60">
    <property type="entry name" value="Classic Zinc Finger"/>
    <property type="match status" value="8"/>
</dbReference>
<dbReference type="GO" id="GO:0005634">
    <property type="term" value="C:nucleus"/>
    <property type="evidence" value="ECO:0007669"/>
    <property type="project" value="UniProtKB-SubCell"/>
</dbReference>
<dbReference type="Pfam" id="PF05605">
    <property type="entry name" value="zf-Di19"/>
    <property type="match status" value="1"/>
</dbReference>
<dbReference type="PROSITE" id="PS50157">
    <property type="entry name" value="ZINC_FINGER_C2H2_2"/>
    <property type="match status" value="18"/>
</dbReference>
<feature type="domain" description="C2H2-type" evidence="13">
    <location>
        <begin position="790"/>
        <end position="818"/>
    </location>
</feature>
<evidence type="ECO:0000256" key="11">
    <source>
        <dbReference type="PROSITE-ProRule" id="PRU00042"/>
    </source>
</evidence>
<dbReference type="InterPro" id="IPR008598">
    <property type="entry name" value="Di19_Zn-bd"/>
</dbReference>
<reference evidence="14 15" key="1">
    <citation type="submission" date="2017-12" db="EMBL/GenBank/DDBJ databases">
        <title>Hemimetabolous genomes reveal molecular basis of termite eusociality.</title>
        <authorList>
            <person name="Harrison M.C."/>
            <person name="Jongepier E."/>
            <person name="Robertson H.M."/>
            <person name="Arning N."/>
            <person name="Bitard-Feildel T."/>
            <person name="Chao H."/>
            <person name="Childers C.P."/>
            <person name="Dinh H."/>
            <person name="Doddapaneni H."/>
            <person name="Dugan S."/>
            <person name="Gowin J."/>
            <person name="Greiner C."/>
            <person name="Han Y."/>
            <person name="Hu H."/>
            <person name="Hughes D.S.T."/>
            <person name="Huylmans A.-K."/>
            <person name="Kemena C."/>
            <person name="Kremer L.P.M."/>
            <person name="Lee S.L."/>
            <person name="Lopez-Ezquerra A."/>
            <person name="Mallet L."/>
            <person name="Monroy-Kuhn J.M."/>
            <person name="Moser A."/>
            <person name="Murali S.C."/>
            <person name="Muzny D.M."/>
            <person name="Otani S."/>
            <person name="Piulachs M.-D."/>
            <person name="Poelchau M."/>
            <person name="Qu J."/>
            <person name="Schaub F."/>
            <person name="Wada-Katsumata A."/>
            <person name="Worley K.C."/>
            <person name="Xie Q."/>
            <person name="Ylla G."/>
            <person name="Poulsen M."/>
            <person name="Gibbs R.A."/>
            <person name="Schal C."/>
            <person name="Richards S."/>
            <person name="Belles X."/>
            <person name="Korb J."/>
            <person name="Bornberg-Bauer E."/>
        </authorList>
    </citation>
    <scope>NUCLEOTIDE SEQUENCE [LARGE SCALE GENOMIC DNA]</scope>
    <source>
        <tissue evidence="14">Whole body</tissue>
    </source>
</reference>
<comment type="function">
    <text evidence="1">May be involved in transcriptional regulation.</text>
</comment>
<evidence type="ECO:0000256" key="4">
    <source>
        <dbReference type="ARBA" id="ARBA00022723"/>
    </source>
</evidence>
<feature type="domain" description="C2H2-type" evidence="13">
    <location>
        <begin position="761"/>
        <end position="783"/>
    </location>
</feature>
<keyword evidence="4" id="KW-0479">Metal-binding</keyword>
<name>A0A2J7QPR9_9NEOP</name>
<feature type="region of interest" description="Disordered" evidence="12">
    <location>
        <begin position="146"/>
        <end position="171"/>
    </location>
</feature>
<evidence type="ECO:0000256" key="2">
    <source>
        <dbReference type="ARBA" id="ARBA00004123"/>
    </source>
</evidence>
<keyword evidence="9" id="KW-0804">Transcription</keyword>
<dbReference type="Pfam" id="PF00096">
    <property type="entry name" value="zf-C2H2"/>
    <property type="match status" value="4"/>
</dbReference>
<dbReference type="EMBL" id="NEVH01012087">
    <property type="protein sequence ID" value="PNF30587.1"/>
    <property type="molecule type" value="Genomic_DNA"/>
</dbReference>
<dbReference type="PANTHER" id="PTHR24379:SF127">
    <property type="entry name" value="BLOODY FINGERS-RELATED"/>
    <property type="match status" value="1"/>
</dbReference>
<accession>A0A2J7QPR9</accession>
<feature type="domain" description="C2H2-type" evidence="13">
    <location>
        <begin position="1043"/>
        <end position="1066"/>
    </location>
</feature>
<feature type="domain" description="C2H2-type" evidence="13">
    <location>
        <begin position="874"/>
        <end position="901"/>
    </location>
</feature>
<evidence type="ECO:0000256" key="12">
    <source>
        <dbReference type="SAM" id="MobiDB-lite"/>
    </source>
</evidence>
<feature type="domain" description="C2H2-type" evidence="13">
    <location>
        <begin position="820"/>
        <end position="842"/>
    </location>
</feature>
<dbReference type="GO" id="GO:0000981">
    <property type="term" value="F:DNA-binding transcription factor activity, RNA polymerase II-specific"/>
    <property type="evidence" value="ECO:0007669"/>
    <property type="project" value="TreeGrafter"/>
</dbReference>
<evidence type="ECO:0000256" key="1">
    <source>
        <dbReference type="ARBA" id="ARBA00003767"/>
    </source>
</evidence>
<evidence type="ECO:0000256" key="7">
    <source>
        <dbReference type="ARBA" id="ARBA00022833"/>
    </source>
</evidence>
<organism evidence="14 15">
    <name type="scientific">Cryptotermes secundus</name>
    <dbReference type="NCBI Taxonomy" id="105785"/>
    <lineage>
        <taxon>Eukaryota</taxon>
        <taxon>Metazoa</taxon>
        <taxon>Ecdysozoa</taxon>
        <taxon>Arthropoda</taxon>
        <taxon>Hexapoda</taxon>
        <taxon>Insecta</taxon>
        <taxon>Pterygota</taxon>
        <taxon>Neoptera</taxon>
        <taxon>Polyneoptera</taxon>
        <taxon>Dictyoptera</taxon>
        <taxon>Blattodea</taxon>
        <taxon>Blattoidea</taxon>
        <taxon>Termitoidae</taxon>
        <taxon>Kalotermitidae</taxon>
        <taxon>Cryptotermitinae</taxon>
        <taxon>Cryptotermes</taxon>
    </lineage>
</organism>
<protein>
    <recommendedName>
        <fullName evidence="13">C2H2-type domain-containing protein</fullName>
    </recommendedName>
</protein>
<dbReference type="SUPFAM" id="SSF57667">
    <property type="entry name" value="beta-beta-alpha zinc fingers"/>
    <property type="match status" value="7"/>
</dbReference>
<feature type="domain" description="C2H2-type" evidence="13">
    <location>
        <begin position="903"/>
        <end position="930"/>
    </location>
</feature>
<dbReference type="GO" id="GO:0008270">
    <property type="term" value="F:zinc ion binding"/>
    <property type="evidence" value="ECO:0007669"/>
    <property type="project" value="UniProtKB-KW"/>
</dbReference>
<dbReference type="STRING" id="105785.A0A2J7QPR9"/>
<feature type="domain" description="C2H2-type" evidence="13">
    <location>
        <begin position="959"/>
        <end position="986"/>
    </location>
</feature>
<keyword evidence="6 11" id="KW-0863">Zinc-finger</keyword>
<sequence>MKKMTLETAKKENRSCQGLHSNIYSKSIIPRCFICDEEIIGRGVPLLVSCTSYTKTGLPTKIGQLMGEGFMVVVSIEDMLCKHCGALLNHLDKLESDLDIVKRALTGYLKMKYGLTEDTDEQRKHLKQHITNQTNVQEIASMRADDTNSDIEDTVSEDSHESESVTGSSHGAVNNKRTIEILLDEGGASKDHSQIQKQDSSQSLKMYKCTVCNFKTSELTLFLPHLLSCIELPYKCTMCEKRFESHKYVRNHIMEAHLSNWTCHFCNKKFSEEEDFTAHMKIHLGHRNGSPKIHTEDSQSAIGSVNALYSSQSVLGNYECNICDYQCSSKEMFDKHVRRHSMFKIFHCNVCRKEFQHQEDLSHHVSELCSAESKNKSSLLDYQHTLTTEMKGETFHDRGDEITELSYQKSDGIVKPPSEERQLDSFITETKNKPHGGPSDECRGNEIEFHTCRICSLTFVNESLFMEHIKMHKQEGASEELFRQNSSQLLQMGKVSPDDDSTEHEVNSIDSEGRQQYVELDESLEDMFEKLHAETETIHSSEMKEASNRNTLSVSECNICHEEFVNYDDLQLHKVTQMHLGNDSQNDVDMLIDNKSGASVPDPFDQCKTEENILDMQQNERIVDSGLNAETSSVGHIGNPEILPVQHDHCQIQENENAKDGFLDIFDMVREKKLSAKDSAKIDTNLLQETQVKTEQIEVVPAAEFHPYISDMKHLGDSKLYDTAPIPIQSKKTYVCAMCGYRTSAMFDLRRHFKEHRQKTFHCKICNKVLPSTQKLCTHLKSHEKFHGRMTCPYCYGQFPDRCSLQQHLQEKHQKEKVMYKCSFCSDTFNTKKAYKVHEEIHPERFSFRCNECGIPFLKEKQLLDHKDSIHRDPHCRFCGKEIVKAKTLRNHELRHLRQKDSFECDICKRVFKTKTGLRHHIAVHTGEYKYCCDYCGRGFMSRMMMEEHRSKHTKEERYICDVCGRKFSFQSTYWIHRKWHDNPYPYKCSFCGRMFRHSSLLAVHKRTHTGERPYKCPHCPLTFPVGGTLKRHLILHTGVYPFNCENCKRGFTTRHKYATHLAKIHGDFEMLHTKPQQSEFKMVIRDDPRPVQQPTVWEVTDNSVPDQMNFKLETVTGDDTSKDPAGEGIACTIVSDDLLVDNMVPTRVVEIVLDETSQAVATVTLAEHANILPDIWYQ</sequence>
<feature type="domain" description="C2H2-type" evidence="13">
    <location>
        <begin position="346"/>
        <end position="374"/>
    </location>
</feature>
<feature type="domain" description="C2H2-type" evidence="13">
    <location>
        <begin position="318"/>
        <end position="345"/>
    </location>
</feature>
<feature type="domain" description="C2H2-type" evidence="13">
    <location>
        <begin position="734"/>
        <end position="761"/>
    </location>
</feature>
<evidence type="ECO:0000256" key="9">
    <source>
        <dbReference type="ARBA" id="ARBA00023163"/>
    </source>
</evidence>
<dbReference type="PANTHER" id="PTHR24379">
    <property type="entry name" value="KRAB AND ZINC FINGER DOMAIN-CONTAINING"/>
    <property type="match status" value="1"/>
</dbReference>
<feature type="domain" description="C2H2-type" evidence="13">
    <location>
        <begin position="555"/>
        <end position="584"/>
    </location>
</feature>
<dbReference type="FunFam" id="3.30.160.60:FF:000446">
    <property type="entry name" value="Zinc finger protein"/>
    <property type="match status" value="1"/>
</dbReference>
<dbReference type="FunFam" id="3.30.160.60:FF:000060">
    <property type="entry name" value="zinc finger protein 436"/>
    <property type="match status" value="1"/>
</dbReference>
<keyword evidence="10" id="KW-0539">Nucleus</keyword>
<gene>
    <name evidence="14" type="ORF">B7P43_G06153</name>
</gene>
<feature type="domain" description="C2H2-type" evidence="13">
    <location>
        <begin position="848"/>
        <end position="871"/>
    </location>
</feature>
<evidence type="ECO:0000256" key="5">
    <source>
        <dbReference type="ARBA" id="ARBA00022737"/>
    </source>
</evidence>